<name>A0A401RIH4_CHIPU</name>
<gene>
    <name evidence="2" type="ORF">chiPu_0017744</name>
</gene>
<keyword evidence="3" id="KW-1185">Reference proteome</keyword>
<dbReference type="Proteomes" id="UP000287033">
    <property type="component" value="Unassembled WGS sequence"/>
</dbReference>
<dbReference type="AlphaFoldDB" id="A0A401RIH4"/>
<comment type="caution">
    <text evidence="2">The sequence shown here is derived from an EMBL/GenBank/DDBJ whole genome shotgun (WGS) entry which is preliminary data.</text>
</comment>
<dbReference type="GO" id="GO:0003676">
    <property type="term" value="F:nucleic acid binding"/>
    <property type="evidence" value="ECO:0007669"/>
    <property type="project" value="InterPro"/>
</dbReference>
<sequence>MKGSQLESADWAIKCLFLPPSTTSRLQPIDQGIIAIMKKYYRHNMLHAALGEDNAGKRVQNIMKAFTVKDAFFMIAESWDCIKPSTVTERWYDGVHVGSCDCEEDTSPDQRLTTPKTAKSGIGRLCTG</sequence>
<dbReference type="InterPro" id="IPR004875">
    <property type="entry name" value="DDE_SF_endonuclease_dom"/>
</dbReference>
<proteinExistence type="predicted"/>
<reference evidence="2 3" key="1">
    <citation type="journal article" date="2018" name="Nat. Ecol. Evol.">
        <title>Shark genomes provide insights into elasmobranch evolution and the origin of vertebrates.</title>
        <authorList>
            <person name="Hara Y"/>
            <person name="Yamaguchi K"/>
            <person name="Onimaru K"/>
            <person name="Kadota M"/>
            <person name="Koyanagi M"/>
            <person name="Keeley SD"/>
            <person name="Tatsumi K"/>
            <person name="Tanaka K"/>
            <person name="Motone F"/>
            <person name="Kageyama Y"/>
            <person name="Nozu R"/>
            <person name="Adachi N"/>
            <person name="Nishimura O"/>
            <person name="Nakagawa R"/>
            <person name="Tanegashima C"/>
            <person name="Kiyatake I"/>
            <person name="Matsumoto R"/>
            <person name="Murakumo K"/>
            <person name="Nishida K"/>
            <person name="Terakita A"/>
            <person name="Kuratani S"/>
            <person name="Sato K"/>
            <person name="Hyodo S Kuraku.S."/>
        </authorList>
    </citation>
    <scope>NUCLEOTIDE SEQUENCE [LARGE SCALE GENOMIC DNA]</scope>
</reference>
<evidence type="ECO:0000313" key="3">
    <source>
        <dbReference type="Proteomes" id="UP000287033"/>
    </source>
</evidence>
<dbReference type="Pfam" id="PF03184">
    <property type="entry name" value="DDE_1"/>
    <property type="match status" value="1"/>
</dbReference>
<dbReference type="OrthoDB" id="125347at2759"/>
<dbReference type="EMBL" id="BEZZ01001363">
    <property type="protein sequence ID" value="GCC17953.1"/>
    <property type="molecule type" value="Genomic_DNA"/>
</dbReference>
<dbReference type="STRING" id="137246.A0A401RIH4"/>
<evidence type="ECO:0000313" key="2">
    <source>
        <dbReference type="EMBL" id="GCC17953.1"/>
    </source>
</evidence>
<accession>A0A401RIH4</accession>
<organism evidence="2 3">
    <name type="scientific">Chiloscyllium punctatum</name>
    <name type="common">Brownbanded bambooshark</name>
    <name type="synonym">Hemiscyllium punctatum</name>
    <dbReference type="NCBI Taxonomy" id="137246"/>
    <lineage>
        <taxon>Eukaryota</taxon>
        <taxon>Metazoa</taxon>
        <taxon>Chordata</taxon>
        <taxon>Craniata</taxon>
        <taxon>Vertebrata</taxon>
        <taxon>Chondrichthyes</taxon>
        <taxon>Elasmobranchii</taxon>
        <taxon>Galeomorphii</taxon>
        <taxon>Galeoidea</taxon>
        <taxon>Orectolobiformes</taxon>
        <taxon>Hemiscylliidae</taxon>
        <taxon>Chiloscyllium</taxon>
    </lineage>
</organism>
<protein>
    <recommendedName>
        <fullName evidence="1">DDE-1 domain-containing protein</fullName>
    </recommendedName>
</protein>
<evidence type="ECO:0000259" key="1">
    <source>
        <dbReference type="Pfam" id="PF03184"/>
    </source>
</evidence>
<feature type="domain" description="DDE-1" evidence="1">
    <location>
        <begin position="7"/>
        <end position="91"/>
    </location>
</feature>